<name>V9Z3M3_9ACTN</name>
<sequence length="69" mass="6926">MLLELMPASAKHSPALSHADLAERAVGDPGRADALLDTSAALPGAERLPALAELRTALVNSGGIGAARV</sequence>
<reference evidence="1" key="1">
    <citation type="submission" date="2013-09" db="EMBL/GenBank/DDBJ databases">
        <title>Complete nucleotide sequence of Streptomyces linear plasmid pFRL6.</title>
        <authorList>
            <person name="Chen Z."/>
            <person name="Fang P."/>
            <person name="Qin Z."/>
        </authorList>
    </citation>
    <scope>NUCLEOTIDE SEQUENCE</scope>
    <source>
        <plasmid evidence="1">pFRL6</plasmid>
    </source>
</reference>
<protein>
    <submittedName>
        <fullName evidence="1">Uncharacterized protein</fullName>
    </submittedName>
</protein>
<keyword evidence="1" id="KW-0614">Plasmid</keyword>
<accession>V9Z3M3</accession>
<gene>
    <name evidence="1" type="ORF">pFRL6_8c</name>
</gene>
<evidence type="ECO:0000313" key="1">
    <source>
        <dbReference type="EMBL" id="AHE40095.1"/>
    </source>
</evidence>
<organism evidence="1">
    <name type="scientific">Streptomyces sp. F12</name>
    <dbReference type="NCBI Taxonomy" id="1436084"/>
    <lineage>
        <taxon>Bacteria</taxon>
        <taxon>Bacillati</taxon>
        <taxon>Actinomycetota</taxon>
        <taxon>Actinomycetes</taxon>
        <taxon>Kitasatosporales</taxon>
        <taxon>Streptomycetaceae</taxon>
        <taxon>Streptomyces</taxon>
    </lineage>
</organism>
<geneLocation type="plasmid" evidence="1">
    <name>pFRL6</name>
</geneLocation>
<dbReference type="EMBL" id="KF602051">
    <property type="protein sequence ID" value="AHE40095.1"/>
    <property type="molecule type" value="Genomic_DNA"/>
</dbReference>
<proteinExistence type="predicted"/>
<dbReference type="AlphaFoldDB" id="V9Z3M3"/>